<dbReference type="OrthoDB" id="6195703at2"/>
<evidence type="ECO:0008006" key="3">
    <source>
        <dbReference type="Google" id="ProtNLM"/>
    </source>
</evidence>
<name>B8CJI5_SHEPW</name>
<evidence type="ECO:0000313" key="1">
    <source>
        <dbReference type="EMBL" id="ACJ28082.1"/>
    </source>
</evidence>
<dbReference type="AlphaFoldDB" id="B8CJI5"/>
<reference evidence="1 2" key="1">
    <citation type="journal article" date="2008" name="PLoS ONE">
        <title>Environmental adaptation: genomic analysis of the piezotolerant and psychrotolerant deep-sea iron reducing bacterium Shewanella piezotolerans WP3.</title>
        <authorList>
            <person name="Wang F."/>
            <person name="Wang J."/>
            <person name="Jian H."/>
            <person name="Zhang B."/>
            <person name="Li S."/>
            <person name="Wang F."/>
            <person name="Zeng X."/>
            <person name="Gao L."/>
            <person name="Bartlett D.H."/>
            <person name="Yu J."/>
            <person name="Hu S."/>
            <person name="Xiao X."/>
        </authorList>
    </citation>
    <scope>NUCLEOTIDE SEQUENCE [LARGE SCALE GENOMIC DNA]</scope>
    <source>
        <strain evidence="2">WP3 / JCM 13877</strain>
    </source>
</reference>
<accession>B8CJI5</accession>
<keyword evidence="2" id="KW-1185">Reference proteome</keyword>
<dbReference type="RefSeq" id="WP_020911460.1">
    <property type="nucleotide sequence ID" value="NC_011566.1"/>
</dbReference>
<dbReference type="Proteomes" id="UP000000753">
    <property type="component" value="Chromosome"/>
</dbReference>
<dbReference type="STRING" id="225849.swp_1291"/>
<dbReference type="EMBL" id="CP000472">
    <property type="protein sequence ID" value="ACJ28082.1"/>
    <property type="molecule type" value="Genomic_DNA"/>
</dbReference>
<dbReference type="eggNOG" id="ENOG5032QYJ">
    <property type="taxonomic scope" value="Bacteria"/>
</dbReference>
<gene>
    <name evidence="1" type="ordered locus">swp_1291</name>
</gene>
<dbReference type="KEGG" id="swp:swp_1291"/>
<dbReference type="HOGENOM" id="CLU_087606_0_0_6"/>
<evidence type="ECO:0000313" key="2">
    <source>
        <dbReference type="Proteomes" id="UP000000753"/>
    </source>
</evidence>
<protein>
    <recommendedName>
        <fullName evidence="3">DUF4412 domain-containing protein</fullName>
    </recommendedName>
</protein>
<sequence length="256" mass="28634">MQYPLGSIALSTRTVLLLAGGLISQFFSSAVYATQCQSTESTIDASHLSARYVVSNSNGGNREITLLRNKQQLIYQHNPQSFELWDRRGEYVRYFPNERRSVSYRKGDLLSLNMHFNFEQLNHLISPATIKGLQQRPISKTNLLDTCITQQYSGDQSGHKLVVSWIDKLALPHSFVVSNANGSMQYQLVELTPFSNDEFSALISGYQDIDFADVGDNESDPFIAKMIHQGFIQHGSSGFYDSEGNKLSGGESGHKH</sequence>
<organism evidence="1 2">
    <name type="scientific">Shewanella piezotolerans (strain WP3 / JCM 13877)</name>
    <dbReference type="NCBI Taxonomy" id="225849"/>
    <lineage>
        <taxon>Bacteria</taxon>
        <taxon>Pseudomonadati</taxon>
        <taxon>Pseudomonadota</taxon>
        <taxon>Gammaproteobacteria</taxon>
        <taxon>Alteromonadales</taxon>
        <taxon>Shewanellaceae</taxon>
        <taxon>Shewanella</taxon>
    </lineage>
</organism>
<proteinExistence type="predicted"/>